<dbReference type="GO" id="GO:0006260">
    <property type="term" value="P:DNA replication"/>
    <property type="evidence" value="ECO:0007669"/>
    <property type="project" value="UniProtKB-KW"/>
</dbReference>
<dbReference type="GO" id="GO:0052170">
    <property type="term" value="P:symbiont-mediated suppression of host innate immune response"/>
    <property type="evidence" value="ECO:0007669"/>
    <property type="project" value="UniProtKB-KW"/>
</dbReference>
<keyword evidence="6" id="KW-0597">Phosphoprotein</keyword>
<evidence type="ECO:0000256" key="10">
    <source>
        <dbReference type="ARBA" id="ARBA00022705"/>
    </source>
</evidence>
<evidence type="ECO:0000256" key="18">
    <source>
        <dbReference type="ARBA" id="ARBA00022840"/>
    </source>
</evidence>
<dbReference type="Pfam" id="PF06431">
    <property type="entry name" value="Polyoma_lg_T_C"/>
    <property type="match status" value="1"/>
</dbReference>
<comment type="subcellular location">
    <subcellularLocation>
        <location evidence="2">Host nucleus</location>
    </subcellularLocation>
</comment>
<dbReference type="Gene3D" id="3.40.1310.20">
    <property type="match status" value="1"/>
</dbReference>
<dbReference type="Gene3D" id="1.20.1050.70">
    <property type="entry name" value="Large T antigen, SV40, domain 3"/>
    <property type="match status" value="1"/>
</dbReference>
<keyword evidence="12" id="KW-0547">Nucleotide-binding</keyword>
<evidence type="ECO:0000256" key="22">
    <source>
        <dbReference type="ARBA" id="ARBA00023235"/>
    </source>
</evidence>
<evidence type="ECO:0000256" key="19">
    <source>
        <dbReference type="ARBA" id="ARBA00022842"/>
    </source>
</evidence>
<dbReference type="InterPro" id="IPR036869">
    <property type="entry name" value="J_dom_sf"/>
</dbReference>
<dbReference type="InterPro" id="IPR001623">
    <property type="entry name" value="DnaJ_domain"/>
</dbReference>
<accession>A0A3G1S4I4</accession>
<evidence type="ECO:0000313" key="39">
    <source>
        <dbReference type="EMBL" id="AXN56771.1"/>
    </source>
</evidence>
<evidence type="ECO:0000256" key="28">
    <source>
        <dbReference type="ARBA" id="ARBA00034617"/>
    </source>
</evidence>
<dbReference type="PROSITE" id="PS51206">
    <property type="entry name" value="SF3_HELICASE_1"/>
    <property type="match status" value="1"/>
</dbReference>
<dbReference type="InterPro" id="IPR037102">
    <property type="entry name" value="Znf_lg_T-Ag_D1_dom_sf"/>
</dbReference>
<evidence type="ECO:0000256" key="23">
    <source>
        <dbReference type="ARBA" id="ARBA00023258"/>
    </source>
</evidence>
<keyword evidence="11" id="KW-0479">Metal-binding</keyword>
<keyword evidence="26" id="KW-1096">Inhibition of host JAK1 by virus</keyword>
<keyword evidence="10" id="KW-0235">DNA replication</keyword>
<feature type="region of interest" description="Disordered" evidence="34">
    <location>
        <begin position="122"/>
        <end position="185"/>
    </location>
</feature>
<evidence type="ECO:0000256" key="25">
    <source>
        <dbReference type="ARBA" id="ARBA00023309"/>
    </source>
</evidence>
<dbReference type="SUPFAM" id="SSF55464">
    <property type="entry name" value="Origin of replication-binding domain, RBD-like"/>
    <property type="match status" value="1"/>
</dbReference>
<keyword evidence="21 32" id="KW-0238">DNA-binding</keyword>
<evidence type="ECO:0000256" key="5">
    <source>
        <dbReference type="ARBA" id="ARBA00022518"/>
    </source>
</evidence>
<evidence type="ECO:0000256" key="29">
    <source>
        <dbReference type="ARBA" id="ARBA00034808"/>
    </source>
</evidence>
<dbReference type="SUPFAM" id="SSF52540">
    <property type="entry name" value="P-loop containing nucleoside triphosphate hydrolases"/>
    <property type="match status" value="1"/>
</dbReference>
<evidence type="ECO:0000256" key="30">
    <source>
        <dbReference type="ARBA" id="ARBA00045019"/>
    </source>
</evidence>
<evidence type="ECO:0000256" key="21">
    <source>
        <dbReference type="ARBA" id="ARBA00023125"/>
    </source>
</evidence>
<feature type="domain" description="T-ag D1-type" evidence="38">
    <location>
        <begin position="313"/>
        <end position="405"/>
    </location>
</feature>
<keyword evidence="5" id="KW-0244">Early protein</keyword>
<evidence type="ECO:0000256" key="4">
    <source>
        <dbReference type="ARBA" id="ARBA00022504"/>
    </source>
</evidence>
<comment type="catalytic activity">
    <reaction evidence="28">
        <text>Couples ATP hydrolysis with the unwinding of duplex DNA by translocating in the 3'-5' direction.</text>
        <dbReference type="EC" id="5.6.2.4"/>
    </reaction>
</comment>
<dbReference type="GO" id="GO:0003688">
    <property type="term" value="F:DNA replication origin binding"/>
    <property type="evidence" value="ECO:0007669"/>
    <property type="project" value="InterPro"/>
</dbReference>
<keyword evidence="9" id="KW-1090">Inhibition of host innate immune response by virus</keyword>
<keyword evidence="8" id="KW-0945">Host-virus interaction</keyword>
<evidence type="ECO:0000256" key="33">
    <source>
        <dbReference type="PROSITE-ProRule" id="PRU00671"/>
    </source>
</evidence>
<evidence type="ECO:0000256" key="24">
    <source>
        <dbReference type="ARBA" id="ARBA00023280"/>
    </source>
</evidence>
<evidence type="ECO:0000259" key="37">
    <source>
        <dbReference type="PROSITE" id="PS51287"/>
    </source>
</evidence>
<evidence type="ECO:0000259" key="38">
    <source>
        <dbReference type="PROSITE" id="PS51341"/>
    </source>
</evidence>
<evidence type="ECO:0000256" key="8">
    <source>
        <dbReference type="ARBA" id="ARBA00022581"/>
    </source>
</evidence>
<evidence type="ECO:0000256" key="26">
    <source>
        <dbReference type="ARBA" id="ARBA00023318"/>
    </source>
</evidence>
<protein>
    <recommendedName>
        <fullName evidence="3">Large T antigen</fullName>
        <ecNumber evidence="29">5.6.2.4</ecNumber>
    </recommendedName>
    <alternativeName>
        <fullName evidence="30">DNA 3'-5' helicase large T antigen</fullName>
    </alternativeName>
</protein>
<dbReference type="GO" id="GO:0043138">
    <property type="term" value="F:3'-5' DNA helicase activity"/>
    <property type="evidence" value="ECO:0007669"/>
    <property type="project" value="UniProtKB-EC"/>
</dbReference>
<evidence type="ECO:0000256" key="9">
    <source>
        <dbReference type="ARBA" id="ARBA00022632"/>
    </source>
</evidence>
<feature type="domain" description="J" evidence="35">
    <location>
        <begin position="12"/>
        <end position="77"/>
    </location>
</feature>
<dbReference type="PROSITE" id="PS51341">
    <property type="entry name" value="ZF_LTAG_D1"/>
    <property type="match status" value="1"/>
</dbReference>
<dbReference type="InterPro" id="IPR016392">
    <property type="entry name" value="Lg_T_Ag_polyomavir"/>
</dbReference>
<dbReference type="Pfam" id="PF02217">
    <property type="entry name" value="T_Ag_DNA_bind"/>
    <property type="match status" value="1"/>
</dbReference>
<keyword evidence="25" id="KW-1078">G1/S host cell cycle checkpoint dysregulation by virus</keyword>
<evidence type="ECO:0000256" key="32">
    <source>
        <dbReference type="PROSITE-ProRule" id="PRU00620"/>
    </source>
</evidence>
<keyword evidence="24" id="KW-0899">Viral immunoevasion</keyword>
<evidence type="ECO:0000256" key="20">
    <source>
        <dbReference type="ARBA" id="ARBA00022990"/>
    </source>
</evidence>
<name>A0A3G1S4I4_9POLY</name>
<reference evidence="39" key="1">
    <citation type="journal article" date="2018" name="Emerg. Infect. Dis.">
        <title>Trichodysplasia Spinulosa Polyomavirus in Respiratory Tract of Immunocompromised Child.</title>
        <authorList>
            <person name="Bagasi A.A."/>
            <person name="Khandaker T."/>
            <person name="Clark G."/>
            <person name="Akagha T."/>
            <person name="Ball J.K."/>
            <person name="Irving W.L."/>
            <person name="McClure C.P."/>
        </authorList>
    </citation>
    <scope>NUCLEOTIDE SEQUENCE</scope>
    <source>
        <strain evidence="39">TSPyV Nottingham</strain>
    </source>
</reference>
<dbReference type="InterPro" id="IPR017910">
    <property type="entry name" value="Znf_lg_T-Ag_D1-typ"/>
</dbReference>
<keyword evidence="17" id="KW-0862">Zinc</keyword>
<evidence type="ECO:0000259" key="36">
    <source>
        <dbReference type="PROSITE" id="PS51206"/>
    </source>
</evidence>
<feature type="domain" description="SF3 helicase" evidence="36">
    <location>
        <begin position="445"/>
        <end position="605"/>
    </location>
</feature>
<dbReference type="GO" id="GO:0008270">
    <property type="term" value="F:zinc ion binding"/>
    <property type="evidence" value="ECO:0007669"/>
    <property type="project" value="UniProtKB-KW"/>
</dbReference>
<evidence type="ECO:0000256" key="12">
    <source>
        <dbReference type="ARBA" id="ARBA00022741"/>
    </source>
</evidence>
<evidence type="ECO:0000256" key="7">
    <source>
        <dbReference type="ARBA" id="ARBA00022562"/>
    </source>
</evidence>
<evidence type="ECO:0000256" key="31">
    <source>
        <dbReference type="ARBA" id="ARBA00048988"/>
    </source>
</evidence>
<dbReference type="InterPro" id="IPR014015">
    <property type="entry name" value="Helicase_SF3_DNA-vir"/>
</dbReference>
<evidence type="ECO:0000256" key="14">
    <source>
        <dbReference type="ARBA" id="ARBA00022801"/>
    </source>
</evidence>
<comment type="cofactor">
    <cofactor evidence="1">
        <name>Mg(2+)</name>
        <dbReference type="ChEBI" id="CHEBI:18420"/>
    </cofactor>
</comment>
<keyword evidence="19" id="KW-0460">Magnesium</keyword>
<dbReference type="EMBL" id="MH351677">
    <property type="protein sequence ID" value="AXN56771.1"/>
    <property type="molecule type" value="Genomic_DNA"/>
</dbReference>
<evidence type="ECO:0000256" key="16">
    <source>
        <dbReference type="ARBA" id="ARBA00022830"/>
    </source>
</evidence>
<evidence type="ECO:0000256" key="1">
    <source>
        <dbReference type="ARBA" id="ARBA00001946"/>
    </source>
</evidence>
<dbReference type="GO" id="GO:0016787">
    <property type="term" value="F:hydrolase activity"/>
    <property type="evidence" value="ECO:0007669"/>
    <property type="project" value="UniProtKB-KW"/>
</dbReference>
<dbReference type="Gene3D" id="3.40.50.300">
    <property type="entry name" value="P-loop containing nucleotide triphosphate hydrolases"/>
    <property type="match status" value="1"/>
</dbReference>
<keyword evidence="14" id="KW-0378">Hydrolase</keyword>
<dbReference type="InterPro" id="IPR027417">
    <property type="entry name" value="P-loop_NTPase"/>
</dbReference>
<dbReference type="CDD" id="cd06257">
    <property type="entry name" value="DnaJ"/>
    <property type="match status" value="1"/>
</dbReference>
<keyword evidence="20" id="KW-0007">Acetylation</keyword>
<keyword evidence="15" id="KW-0347">Helicase</keyword>
<dbReference type="Gene3D" id="1.10.10.510">
    <property type="entry name" value="Zinc finger, large T-antigen D1 domain"/>
    <property type="match status" value="1"/>
</dbReference>
<keyword evidence="13 33" id="KW-0863">Zinc-finger</keyword>
<dbReference type="EC" id="5.6.2.4" evidence="29"/>
<keyword evidence="7" id="KW-1048">Host nucleus</keyword>
<evidence type="ECO:0000256" key="13">
    <source>
        <dbReference type="ARBA" id="ARBA00022771"/>
    </source>
</evidence>
<feature type="domain" description="T-ag OBD" evidence="37">
    <location>
        <begin position="191"/>
        <end position="305"/>
    </location>
</feature>
<keyword evidence="16" id="KW-1114">Inhibition of host interferon signaling pathway by virus</keyword>
<proteinExistence type="predicted"/>
<evidence type="ECO:0000256" key="3">
    <source>
        <dbReference type="ARBA" id="ARBA00018805"/>
    </source>
</evidence>
<keyword evidence="23" id="KW-0922">Interferon antiviral system evasion</keyword>
<evidence type="ECO:0000256" key="34">
    <source>
        <dbReference type="SAM" id="MobiDB-lite"/>
    </source>
</evidence>
<keyword evidence="4" id="KW-1121">Modulation of host cell cycle by virus</keyword>
<dbReference type="GO" id="GO:0039576">
    <property type="term" value="P:symbiont-mediated suppression of host JAK-STAT cascade via inhibition of JAK1 activity"/>
    <property type="evidence" value="ECO:0007669"/>
    <property type="project" value="UniProtKB-KW"/>
</dbReference>
<keyword evidence="22" id="KW-0413">Isomerase</keyword>
<keyword evidence="18" id="KW-0067">ATP-binding</keyword>
<feature type="DNA-binding region" description="T-ag OBD" evidence="32">
    <location>
        <begin position="191"/>
        <end position="305"/>
    </location>
</feature>
<evidence type="ECO:0000256" key="2">
    <source>
        <dbReference type="ARBA" id="ARBA00004147"/>
    </source>
</evidence>
<organism evidence="39">
    <name type="scientific">Trichodysplasia spinulosa-associated polyomavirus</name>
    <dbReference type="NCBI Taxonomy" id="862909"/>
    <lineage>
        <taxon>Viruses</taxon>
        <taxon>Monodnaviria</taxon>
        <taxon>Shotokuvirae</taxon>
        <taxon>Cossaviricota</taxon>
        <taxon>Papovaviricetes</taxon>
        <taxon>Sepolyvirales</taxon>
        <taxon>Polyomaviridae</taxon>
        <taxon>Alphapolyomavirus</taxon>
        <taxon>Alphapolyomavirus octihominis</taxon>
    </lineage>
</organism>
<dbReference type="Gene3D" id="1.10.287.110">
    <property type="entry name" value="DnaJ domain"/>
    <property type="match status" value="1"/>
</dbReference>
<dbReference type="GO" id="GO:0042025">
    <property type="term" value="C:host cell nucleus"/>
    <property type="evidence" value="ECO:0007669"/>
    <property type="project" value="UniProtKB-SubCell"/>
</dbReference>
<dbReference type="GO" id="GO:0039645">
    <property type="term" value="P:symbiont-mediated perturbation of host cell cycle G1/S transition checkpoint"/>
    <property type="evidence" value="ECO:0007669"/>
    <property type="project" value="UniProtKB-KW"/>
</dbReference>
<comment type="catalytic activity">
    <reaction evidence="31">
        <text>ATP + H2O = ADP + phosphate + H(+)</text>
        <dbReference type="Rhea" id="RHEA:13065"/>
        <dbReference type="ChEBI" id="CHEBI:15377"/>
        <dbReference type="ChEBI" id="CHEBI:15378"/>
        <dbReference type="ChEBI" id="CHEBI:30616"/>
        <dbReference type="ChEBI" id="CHEBI:43474"/>
        <dbReference type="ChEBI" id="CHEBI:456216"/>
        <dbReference type="EC" id="5.6.2.4"/>
    </reaction>
</comment>
<evidence type="ECO:0000259" key="35">
    <source>
        <dbReference type="PROSITE" id="PS50076"/>
    </source>
</evidence>
<dbReference type="InterPro" id="IPR010932">
    <property type="entry name" value="Lg_T_Ag_Polyomavir_C"/>
</dbReference>
<evidence type="ECO:0000256" key="6">
    <source>
        <dbReference type="ARBA" id="ARBA00022553"/>
    </source>
</evidence>
<dbReference type="GO" id="GO:0005524">
    <property type="term" value="F:ATP binding"/>
    <property type="evidence" value="ECO:0007669"/>
    <property type="project" value="UniProtKB-KW"/>
</dbReference>
<evidence type="ECO:0000256" key="27">
    <source>
        <dbReference type="ARBA" id="ARBA00026077"/>
    </source>
</evidence>
<dbReference type="GO" id="GO:0039502">
    <property type="term" value="P:symbiont-mediated suppression of host type I interferon-mediated signaling pathway"/>
    <property type="evidence" value="ECO:0007669"/>
    <property type="project" value="UniProtKB-KW"/>
</dbReference>
<dbReference type="PIRSF" id="PIRSF003368">
    <property type="entry name" value="Large_T_antigen_polyomaV"/>
    <property type="match status" value="1"/>
</dbReference>
<dbReference type="PROSITE" id="PS51287">
    <property type="entry name" value="T_AG_OBD"/>
    <property type="match status" value="1"/>
</dbReference>
<dbReference type="SMART" id="SM00271">
    <property type="entry name" value="DnaJ"/>
    <property type="match status" value="1"/>
</dbReference>
<dbReference type="InterPro" id="IPR003133">
    <property type="entry name" value="T_Ag_DNA-bd"/>
</dbReference>
<comment type="subunit">
    <text evidence="27">Forms homohexamers in the presence of ATP. Interacts with host HDAC1. Interacts (via LXCXE domain) with host RB1; the interaction induces the aberrant dissociation of RB1-E2F1 complex thereby disrupting RB1's activity. Interacts (via LXCXE domain) with host pRB-related proteins RBL1 and RBL2. Interacts (via C-terminus) with host TOP1 and POLA1 allowing DNA replication. Interacts with host preinitiation complex components TBP, TFIIA and TFIID to regulate transcription initiation.</text>
</comment>
<dbReference type="SUPFAM" id="SSF46565">
    <property type="entry name" value="Chaperone J-domain"/>
    <property type="match status" value="1"/>
</dbReference>
<evidence type="ECO:0000256" key="17">
    <source>
        <dbReference type="ARBA" id="ARBA00022833"/>
    </source>
</evidence>
<evidence type="ECO:0000256" key="11">
    <source>
        <dbReference type="ARBA" id="ARBA00022723"/>
    </source>
</evidence>
<dbReference type="PROSITE" id="PS50076">
    <property type="entry name" value="DNAJ_2"/>
    <property type="match status" value="1"/>
</dbReference>
<evidence type="ECO:0000256" key="15">
    <source>
        <dbReference type="ARBA" id="ARBA00022806"/>
    </source>
</evidence>
<sequence length="697" mass="80240">MDKFLSREESLELMDLLQIPRHCYGNFALMKINHKKMSLKYHPDKGGDPEKMSRLNQLWQKLQEGIYNARQEFPTSFSSQHDVPTQDGRDIPPYGHPSWASWWESFNQEWDNLFDTMQDPDLFCHESTIPSDESRSPSPTPGPSTQFSEENSRRRRAAPPEDSPGCTQSSFSATPPKPKKSKYDSVPNDFPDMLRPFLSNAVYSNKTLSSFLIYTTNEKAEYLYKKLDKFNPEFKSRHSFQEGSMVFLMTPGKHRVSAIKNLCVTHCTVSFLLCKAVIKQVECYRCMCSEPFKLLEESKPGIFEYEFNEENGKPVVNWNLLTDFAVTNRLDDPLLIMAHYLDFAEEPSICSKCTKKALKAHYNYHSLHHKNAKLFKECKTQKTACQQAADVVMAKQRLKLIESTRKELLEERFKLMFEKLTDEFGQIKILQYMAGVAWYSCLFENIDEVVTKILKLIVENVPKKRNCLFRGPINSGKTTFAAALMNFLGGKTLNVNCPADKLPFELGCAIDQFVVIFEDVKGQIALNKKLQPGQGVSNLDNLRDHLDGSVKVDLERKHVNKRSQIFPPCLVTMNEYLLPETIFTRFAYVLNFTPKHNLRSCLQVSDYLLTERILQDGVTIALLLVWYCPITMFSESIKEDVKYWKDILCKYMGHTNFATLLLNVEEGKDPLDSVVIEVEDEEEEEFSETNDSGFQTQ</sequence>